<dbReference type="InterPro" id="IPR050071">
    <property type="entry name" value="Dehydroquinate_synthase"/>
</dbReference>
<dbReference type="GO" id="GO:0003856">
    <property type="term" value="F:3-dehydroquinate synthase activity"/>
    <property type="evidence" value="ECO:0007669"/>
    <property type="project" value="TreeGrafter"/>
</dbReference>
<evidence type="ECO:0000259" key="10">
    <source>
        <dbReference type="Pfam" id="PF01761"/>
    </source>
</evidence>
<evidence type="ECO:0000256" key="2">
    <source>
        <dbReference type="ARBA" id="ARBA00001941"/>
    </source>
</evidence>
<evidence type="ECO:0000259" key="11">
    <source>
        <dbReference type="Pfam" id="PF24621"/>
    </source>
</evidence>
<keyword evidence="9" id="KW-1133">Transmembrane helix</keyword>
<dbReference type="InterPro" id="IPR030960">
    <property type="entry name" value="DHQS/DOIS_N"/>
</dbReference>
<evidence type="ECO:0000256" key="8">
    <source>
        <dbReference type="ARBA" id="ARBA00023285"/>
    </source>
</evidence>
<dbReference type="GO" id="GO:0009073">
    <property type="term" value="P:aromatic amino acid family biosynthetic process"/>
    <property type="evidence" value="ECO:0007669"/>
    <property type="project" value="UniProtKB-KW"/>
</dbReference>
<dbReference type="PANTHER" id="PTHR43622">
    <property type="entry name" value="3-DEHYDROQUINATE SYNTHASE"/>
    <property type="match status" value="1"/>
</dbReference>
<keyword evidence="5" id="KW-0520">NAD</keyword>
<feature type="transmembrane region" description="Helical" evidence="9">
    <location>
        <begin position="36"/>
        <end position="59"/>
    </location>
</feature>
<feature type="transmembrane region" description="Helical" evidence="9">
    <location>
        <begin position="85"/>
        <end position="107"/>
    </location>
</feature>
<keyword evidence="7" id="KW-0456">Lyase</keyword>
<gene>
    <name evidence="12" type="primary">aroB</name>
    <name evidence="12" type="ORF">A355_028</name>
</gene>
<dbReference type="RefSeq" id="WP_014887374.1">
    <property type="nucleotide sequence ID" value="NC_018417.1"/>
</dbReference>
<feature type="transmembrane region" description="Helical" evidence="9">
    <location>
        <begin position="245"/>
        <end position="264"/>
    </location>
</feature>
<feature type="domain" description="3-dehydroquinate synthase N-terminal" evidence="10">
    <location>
        <begin position="55"/>
        <end position="165"/>
    </location>
</feature>
<evidence type="ECO:0000313" key="13">
    <source>
        <dbReference type="Proteomes" id="UP000003933"/>
    </source>
</evidence>
<evidence type="ECO:0000256" key="3">
    <source>
        <dbReference type="ARBA" id="ARBA00022605"/>
    </source>
</evidence>
<keyword evidence="3" id="KW-0028">Amino-acid biosynthesis</keyword>
<evidence type="ECO:0000256" key="1">
    <source>
        <dbReference type="ARBA" id="ARBA00001911"/>
    </source>
</evidence>
<dbReference type="HOGENOM" id="CLU_001201_0_1_6"/>
<evidence type="ECO:0000256" key="6">
    <source>
        <dbReference type="ARBA" id="ARBA00023141"/>
    </source>
</evidence>
<dbReference type="KEGG" id="crt:A355_028"/>
<sequence>MKIIKTKKKFLTNIYLNSYYNNNIIVKKKIFLIIDYNIYILFFNILKKNIFFNFIIIPYGEKYKNINTLKIIWKLMIKKNINKNYIIIVYGGGVLGDIVGFVCSSYFRGINFALFPTTLLSQIDSSIGGKNAINFFSKNSIGIINNPIYIYINYNIIFYMKKQEFLDGYSEIIKYSIINNKKFFFYIYKKNNIKKIISRSCYIKSKIISQDYYENNYRSVLNLGHTYAHCIENNKIINFSHGKSVVIGIIFCYYLSSFYYKINFNILKKNIYLFLKLNFFIKNILFFSKKMLLKIILDKKFDNKINYIIIKNIGICIKKIIYKKHLLFFLKKFYEI</sequence>
<dbReference type="GO" id="GO:0046872">
    <property type="term" value="F:metal ion binding"/>
    <property type="evidence" value="ECO:0007669"/>
    <property type="project" value="UniProtKB-KW"/>
</dbReference>
<dbReference type="InterPro" id="IPR030963">
    <property type="entry name" value="DHQ_synth_fam"/>
</dbReference>
<evidence type="ECO:0000256" key="9">
    <source>
        <dbReference type="SAM" id="Phobius"/>
    </source>
</evidence>
<evidence type="ECO:0000313" key="12">
    <source>
        <dbReference type="EMBL" id="AFP84074.1"/>
    </source>
</evidence>
<organism evidence="12 13">
    <name type="scientific">Candidatus Carsonella ruddii HT isolate Thao2000</name>
    <dbReference type="NCBI Taxonomy" id="1202539"/>
    <lineage>
        <taxon>Bacteria</taxon>
        <taxon>Pseudomonadati</taxon>
        <taxon>Pseudomonadota</taxon>
        <taxon>Gammaproteobacteria</taxon>
        <taxon>Oceanospirillales</taxon>
        <taxon>Halomonadaceae</taxon>
        <taxon>Zymobacter group</taxon>
        <taxon>Candidatus Carsonella</taxon>
    </lineage>
</organism>
<keyword evidence="9" id="KW-0472">Membrane</keyword>
<dbReference type="Pfam" id="PF24621">
    <property type="entry name" value="DHQS_C"/>
    <property type="match status" value="1"/>
</dbReference>
<dbReference type="STRING" id="1202539.A355_028"/>
<dbReference type="Proteomes" id="UP000003933">
    <property type="component" value="Chromosome"/>
</dbReference>
<accession>J3Z1E5</accession>
<dbReference type="InterPro" id="IPR056179">
    <property type="entry name" value="DHQS_C"/>
</dbReference>
<evidence type="ECO:0000256" key="7">
    <source>
        <dbReference type="ARBA" id="ARBA00023239"/>
    </source>
</evidence>
<dbReference type="CDD" id="cd08195">
    <property type="entry name" value="DHQS"/>
    <property type="match status" value="1"/>
</dbReference>
<keyword evidence="9" id="KW-0812">Transmembrane</keyword>
<dbReference type="GO" id="GO:0008652">
    <property type="term" value="P:amino acid biosynthetic process"/>
    <property type="evidence" value="ECO:0007669"/>
    <property type="project" value="UniProtKB-KW"/>
</dbReference>
<keyword evidence="4" id="KW-0479">Metal-binding</keyword>
<evidence type="ECO:0000256" key="5">
    <source>
        <dbReference type="ARBA" id="ARBA00023027"/>
    </source>
</evidence>
<dbReference type="EMBL" id="CP003544">
    <property type="protein sequence ID" value="AFP84074.1"/>
    <property type="molecule type" value="Genomic_DNA"/>
</dbReference>
<proteinExistence type="predicted"/>
<feature type="domain" description="3-dehydroquinate synthase C-terminal" evidence="11">
    <location>
        <begin position="168"/>
        <end position="300"/>
    </location>
</feature>
<dbReference type="PIRSF" id="PIRSF001455">
    <property type="entry name" value="DHQ_synth"/>
    <property type="match status" value="1"/>
</dbReference>
<reference evidence="12 13" key="1">
    <citation type="journal article" date="2012" name="Mol. Biol. Evol.">
        <title>Genome reduction and co-evolution between the primary and secondary bacterial symbionts of psyllids.</title>
        <authorList>
            <person name="Sloan D.B."/>
            <person name="Moran N.A."/>
        </authorList>
    </citation>
    <scope>NUCLEOTIDE SEQUENCE [LARGE SCALE GENOMIC DNA]</scope>
    <source>
        <strain evidence="12 13">HT</strain>
    </source>
</reference>
<evidence type="ECO:0000256" key="4">
    <source>
        <dbReference type="ARBA" id="ARBA00022723"/>
    </source>
</evidence>
<dbReference type="SUPFAM" id="SSF56796">
    <property type="entry name" value="Dehydroquinate synthase-like"/>
    <property type="match status" value="1"/>
</dbReference>
<name>J3Z1E5_CARRU</name>
<dbReference type="Pfam" id="PF01761">
    <property type="entry name" value="DHQ_synthase"/>
    <property type="match status" value="1"/>
</dbReference>
<dbReference type="AlphaFoldDB" id="J3Z1E5"/>
<protein>
    <submittedName>
        <fullName evidence="12">3-dehydroquinate synthase</fullName>
    </submittedName>
</protein>
<dbReference type="Gene3D" id="3.40.50.1970">
    <property type="match status" value="1"/>
</dbReference>
<dbReference type="Gene3D" id="1.20.1090.10">
    <property type="entry name" value="Dehydroquinate synthase-like - alpha domain"/>
    <property type="match status" value="1"/>
</dbReference>
<dbReference type="PANTHER" id="PTHR43622:SF7">
    <property type="entry name" value="3-DEHYDROQUINATE SYNTHASE, CHLOROPLASTIC"/>
    <property type="match status" value="1"/>
</dbReference>
<comment type="cofactor">
    <cofactor evidence="2">
        <name>Co(2+)</name>
        <dbReference type="ChEBI" id="CHEBI:48828"/>
    </cofactor>
</comment>
<keyword evidence="6" id="KW-0057">Aromatic amino acid biosynthesis</keyword>
<dbReference type="PATRIC" id="fig|1202539.3.peg.27"/>
<keyword evidence="8" id="KW-0170">Cobalt</keyword>
<comment type="cofactor">
    <cofactor evidence="1">
        <name>NAD(+)</name>
        <dbReference type="ChEBI" id="CHEBI:57540"/>
    </cofactor>
</comment>
<dbReference type="OrthoDB" id="9806583at2"/>